<comment type="caution">
    <text evidence="1">The sequence shown here is derived from an EMBL/GenBank/DDBJ whole genome shotgun (WGS) entry which is preliminary data.</text>
</comment>
<protein>
    <recommendedName>
        <fullName evidence="3">Phosphoenolpyruvate carboxykinase</fullName>
    </recommendedName>
</protein>
<organism evidence="1 2">
    <name type="scientific">Fictibacillus barbaricus</name>
    <dbReference type="NCBI Taxonomy" id="182136"/>
    <lineage>
        <taxon>Bacteria</taxon>
        <taxon>Bacillati</taxon>
        <taxon>Bacillota</taxon>
        <taxon>Bacilli</taxon>
        <taxon>Bacillales</taxon>
        <taxon>Fictibacillaceae</taxon>
        <taxon>Fictibacillus</taxon>
    </lineage>
</organism>
<accession>A0ABU1U1M7</accession>
<dbReference type="Gene3D" id="3.40.50.300">
    <property type="entry name" value="P-loop containing nucleotide triphosphate hydrolases"/>
    <property type="match status" value="1"/>
</dbReference>
<evidence type="ECO:0008006" key="3">
    <source>
        <dbReference type="Google" id="ProtNLM"/>
    </source>
</evidence>
<evidence type="ECO:0000313" key="2">
    <source>
        <dbReference type="Proteomes" id="UP001258181"/>
    </source>
</evidence>
<dbReference type="RefSeq" id="WP_310258852.1">
    <property type="nucleotide sequence ID" value="NZ_JAVDWA010000003.1"/>
</dbReference>
<dbReference type="EMBL" id="JAVDWA010000003">
    <property type="protein sequence ID" value="MDR7073353.1"/>
    <property type="molecule type" value="Genomic_DNA"/>
</dbReference>
<gene>
    <name evidence="1" type="ORF">J2X07_002339</name>
</gene>
<dbReference type="Proteomes" id="UP001258181">
    <property type="component" value="Unassembled WGS sequence"/>
</dbReference>
<keyword evidence="2" id="KW-1185">Reference proteome</keyword>
<dbReference type="SUPFAM" id="SSF53795">
    <property type="entry name" value="PEP carboxykinase-like"/>
    <property type="match status" value="1"/>
</dbReference>
<dbReference type="InterPro" id="IPR027417">
    <property type="entry name" value="P-loop_NTPase"/>
</dbReference>
<sequence>MRRFPAKIGEFIFHMHCKNTTFTEFFHTYFMSHNTVQNEIPDITLTIKDSYGIPFVNYDVSTTREPDHIIYKRADYLISIDNTFEKAEISAYNELALKHALMNLFSAFIVHRNWGLLIHSSCVVDNEGAHLFSGHSGAGKSTVAMLSNPRDLLSDEATIVKITENKITIFDSPFRSDSKPLGEKIQSYPLKSIQFLNQAMLNQRILINQSDAFIQIIDKVFYWPNDSKDMKSIFSMLKQLVTLVPIYDLHFKKDNTFWEMIS</sequence>
<proteinExistence type="predicted"/>
<name>A0ABU1U1M7_9BACL</name>
<reference evidence="1 2" key="1">
    <citation type="submission" date="2023-07" db="EMBL/GenBank/DDBJ databases">
        <title>Sorghum-associated microbial communities from plants grown in Nebraska, USA.</title>
        <authorList>
            <person name="Schachtman D."/>
        </authorList>
    </citation>
    <scope>NUCLEOTIDE SEQUENCE [LARGE SCALE GENOMIC DNA]</scope>
    <source>
        <strain evidence="1 2">BE211</strain>
    </source>
</reference>
<evidence type="ECO:0000313" key="1">
    <source>
        <dbReference type="EMBL" id="MDR7073353.1"/>
    </source>
</evidence>